<accession>A0AAC9VTW8</accession>
<dbReference type="AlphaFoldDB" id="A0AAC9VTW8"/>
<dbReference type="EMBL" id="CP023147">
    <property type="protein sequence ID" value="ASW89847.1"/>
    <property type="molecule type" value="Genomic_DNA"/>
</dbReference>
<dbReference type="Proteomes" id="UP000466831">
    <property type="component" value="Chromosome"/>
</dbReference>
<evidence type="ECO:0000313" key="1">
    <source>
        <dbReference type="EMBL" id="ASW89847.1"/>
    </source>
</evidence>
<dbReference type="KEGG" id="mmal:CKJ54_08105"/>
<evidence type="ECO:0000313" key="3">
    <source>
        <dbReference type="Proteomes" id="UP000216246"/>
    </source>
</evidence>
<dbReference type="EMBL" id="AP022584">
    <property type="protein sequence ID" value="BBY09360.1"/>
    <property type="molecule type" value="Genomic_DNA"/>
</dbReference>
<reference evidence="1 3" key="1">
    <citation type="submission" date="2017-08" db="EMBL/GenBank/DDBJ databases">
        <title>Phylogentic analysis of Mycobacterium avium complex whole genomes.</title>
        <authorList>
            <person name="Caverly L.J."/>
            <person name="Spilker T."/>
            <person name="LiPuma J."/>
        </authorList>
    </citation>
    <scope>NUCLEOTIDE SEQUENCE [LARGE SCALE GENOMIC DNA]</scope>
    <source>
        <strain evidence="1 3">FLAC0026</strain>
    </source>
</reference>
<reference evidence="2" key="3">
    <citation type="submission" date="2020-02" db="EMBL/GenBank/DDBJ databases">
        <authorList>
            <person name="Matsumoto Y."/>
            <person name="Kinjo T."/>
            <person name="Motooka D."/>
            <person name="Nabeya D."/>
            <person name="Jung N."/>
            <person name="Uechi K."/>
            <person name="Horii T."/>
            <person name="Iida T."/>
            <person name="Fujita J."/>
            <person name="Nakamura S."/>
        </authorList>
    </citation>
    <scope>NUCLEOTIDE SEQUENCE</scope>
    <source>
        <strain evidence="2">JCM 17324</strain>
    </source>
</reference>
<reference evidence="2 4" key="2">
    <citation type="journal article" date="2019" name="Emerg. Microbes Infect.">
        <title>Comprehensive subspecies identification of 175 nontuberculous mycobacteria species based on 7547 genomic profiles.</title>
        <authorList>
            <person name="Matsumoto Y."/>
            <person name="Kinjo T."/>
            <person name="Motooka D."/>
            <person name="Nabeya D."/>
            <person name="Jung N."/>
            <person name="Uechi K."/>
            <person name="Horii T."/>
            <person name="Iida T."/>
            <person name="Fujita J."/>
            <person name="Nakamura S."/>
        </authorList>
    </citation>
    <scope>NUCLEOTIDE SEQUENCE [LARGE SCALE GENOMIC DNA]</scope>
    <source>
        <strain evidence="2 4">JCM 17324</strain>
    </source>
</reference>
<evidence type="ECO:0000313" key="4">
    <source>
        <dbReference type="Proteomes" id="UP000466831"/>
    </source>
</evidence>
<sequence>MPKSIDFEVLRDIPTRDHYRREWAPSPGMGLSGIWLGAVVADASGHNYWGVRGCDDFLTGMTHVVSPVCGFRSLPKNLDIEAPHLYPEYSTIDWYEPLQYADDGETVQLSYPSGRIERDANEFHWYDASNRWEIHGRTVSDIVLTHVPAQDGIDDDVYYRHELMYATGTVDGIEVAGYAHQDFAYGPPKKVYTELPIARQLQGMWVSWLHEFDDGRLGGGSFWQGREGVDFGPGYQLKDGVTTVHDDVTAEPTFNKAGRMRALDVTIGTDSYSFAFESGGSPLHVFGSVTSTLSGVRPARSWCWVEYTGNMLTPALLDAATAVFALARGLDR</sequence>
<protein>
    <submittedName>
        <fullName evidence="1">Uncharacterized protein</fullName>
    </submittedName>
</protein>
<organism evidence="1 3">
    <name type="scientific">Mycobacterium marseillense</name>
    <dbReference type="NCBI Taxonomy" id="701042"/>
    <lineage>
        <taxon>Bacteria</taxon>
        <taxon>Bacillati</taxon>
        <taxon>Actinomycetota</taxon>
        <taxon>Actinomycetes</taxon>
        <taxon>Mycobacteriales</taxon>
        <taxon>Mycobacteriaceae</taxon>
        <taxon>Mycobacterium</taxon>
        <taxon>Mycobacterium avium complex (MAC)</taxon>
    </lineage>
</organism>
<name>A0AAC9VTW8_9MYCO</name>
<keyword evidence="4" id="KW-1185">Reference proteome</keyword>
<gene>
    <name evidence="1" type="ORF">CKJ54_08105</name>
    <name evidence="2" type="ORF">MMARJ_01000</name>
</gene>
<proteinExistence type="predicted"/>
<dbReference type="RefSeq" id="WP_067171644.1">
    <property type="nucleotide sequence ID" value="NZ_AP022584.1"/>
</dbReference>
<dbReference type="Proteomes" id="UP000216246">
    <property type="component" value="Chromosome"/>
</dbReference>
<evidence type="ECO:0000313" key="2">
    <source>
        <dbReference type="EMBL" id="BBY09360.1"/>
    </source>
</evidence>